<dbReference type="EMBL" id="JAINUL010000001">
    <property type="protein sequence ID" value="MCC0100027.1"/>
    <property type="molecule type" value="Genomic_DNA"/>
</dbReference>
<protein>
    <submittedName>
        <fullName evidence="1">DUF3626 domain-containing protein</fullName>
    </submittedName>
</protein>
<dbReference type="Pfam" id="PF12294">
    <property type="entry name" value="DUF3626"/>
    <property type="match status" value="2"/>
</dbReference>
<sequence length="476" mass="52573">MVPRTLLRTVVVPAAPAEVWRVIGEFGAFPDWHPYLLPSVIEDDADPAIPGAVRAFTYEGQVVLRERLLAKDPAAHAYRYSVEAPAFPVTGYEARLSVHPHEHGAEVRRQGAYEAESDEAVAQVEQVFGDGTYATGPAALRDRFARYPPSAAVQALEVLIEDEASPEVWRRPWHRIRTRRLPGGNDARRMIGSGNTVRMSFETVQTPQDRALRHVAELSSGPPVDPALRVTLNFHPDRVAHGRSVLASLAEDAVYHSQFVTGTSNGGLTAHPGGDRWRWESRIFNGAYDEAPAQDRPAYGALNFRDKSAGAAPRFGSAHLRLTAETLNRTTFCYPDSFLEPSDFGVAGRMPLIELARADDQDALDDYIEAQVHGQVRLGRDVEALVLDPSFRDTPVEEAARSLGCPLEWHAGFRLTVDELRRHPDYRGREYVELGTRIAVGGVLDPRILGDAARAGDHDPQAIKRVWHCLARFGAP</sequence>
<name>A0ABS8EHU4_9ACTN</name>
<dbReference type="PANTHER" id="PTHR39332:SF7">
    <property type="entry name" value="SRPBCC FAMILY PROTEIN"/>
    <property type="match status" value="1"/>
</dbReference>
<organism evidence="1 2">
    <name type="scientific">Streptomyces flavotricini</name>
    <dbReference type="NCBI Taxonomy" id="66888"/>
    <lineage>
        <taxon>Bacteria</taxon>
        <taxon>Bacillati</taxon>
        <taxon>Actinomycetota</taxon>
        <taxon>Actinomycetes</taxon>
        <taxon>Kitasatosporales</taxon>
        <taxon>Streptomycetaceae</taxon>
        <taxon>Streptomyces</taxon>
    </lineage>
</organism>
<dbReference type="CDD" id="cd07821">
    <property type="entry name" value="PYR_PYL_RCAR_like"/>
    <property type="match status" value="1"/>
</dbReference>
<evidence type="ECO:0000313" key="2">
    <source>
        <dbReference type="Proteomes" id="UP001520654"/>
    </source>
</evidence>
<gene>
    <name evidence="1" type="ORF">K7B10_35645</name>
</gene>
<dbReference type="InterPro" id="IPR022074">
    <property type="entry name" value="DUF3626"/>
</dbReference>
<evidence type="ECO:0000313" key="1">
    <source>
        <dbReference type="EMBL" id="MCC0100027.1"/>
    </source>
</evidence>
<dbReference type="SUPFAM" id="SSF55961">
    <property type="entry name" value="Bet v1-like"/>
    <property type="match status" value="1"/>
</dbReference>
<reference evidence="1 2" key="1">
    <citation type="submission" date="2021-08" db="EMBL/GenBank/DDBJ databases">
        <title>Genomic Architecture of Streptomyces flavotricini NGL1 and Streptomyces erythrochromogenes HMS4 With Differential Plant Beneficial attributes and laccase production capabilities.</title>
        <authorList>
            <person name="Salwan R."/>
            <person name="Kaur R."/>
            <person name="Sharma V."/>
        </authorList>
    </citation>
    <scope>NUCLEOTIDE SEQUENCE [LARGE SCALE GENOMIC DNA]</scope>
    <source>
        <strain evidence="1 2">NGL1</strain>
    </source>
</reference>
<comment type="caution">
    <text evidence="1">The sequence shown here is derived from an EMBL/GenBank/DDBJ whole genome shotgun (WGS) entry which is preliminary data.</text>
</comment>
<proteinExistence type="predicted"/>
<dbReference type="Proteomes" id="UP001520654">
    <property type="component" value="Unassembled WGS sequence"/>
</dbReference>
<accession>A0ABS8EHU4</accession>
<dbReference type="InterPro" id="IPR019587">
    <property type="entry name" value="Polyketide_cyclase/dehydratase"/>
</dbReference>
<dbReference type="Pfam" id="PF10604">
    <property type="entry name" value="Polyketide_cyc2"/>
    <property type="match status" value="1"/>
</dbReference>
<dbReference type="PANTHER" id="PTHR39332">
    <property type="entry name" value="BLL4707 PROTEIN"/>
    <property type="match status" value="1"/>
</dbReference>
<keyword evidence="2" id="KW-1185">Reference proteome</keyword>
<dbReference type="Gene3D" id="3.30.530.20">
    <property type="match status" value="1"/>
</dbReference>
<dbReference type="InterPro" id="IPR023393">
    <property type="entry name" value="START-like_dom_sf"/>
</dbReference>